<evidence type="ECO:0000259" key="5">
    <source>
        <dbReference type="Pfam" id="PF00551"/>
    </source>
</evidence>
<protein>
    <recommendedName>
        <fullName evidence="4">Phosphoribosylglycinamide formyltransferase</fullName>
        <ecNumber evidence="4">2.1.2.2</ecNumber>
    </recommendedName>
    <alternativeName>
        <fullName evidence="4">5'-phosphoribosylglycinamide transformylase</fullName>
    </alternativeName>
    <alternativeName>
        <fullName evidence="4">GAR transformylase</fullName>
        <shortName evidence="4">GART</shortName>
    </alternativeName>
</protein>
<evidence type="ECO:0000256" key="4">
    <source>
        <dbReference type="HAMAP-Rule" id="MF_01930"/>
    </source>
</evidence>
<dbReference type="GO" id="GO:0006189">
    <property type="term" value="P:'de novo' IMP biosynthetic process"/>
    <property type="evidence" value="ECO:0007669"/>
    <property type="project" value="UniProtKB-UniRule"/>
</dbReference>
<dbReference type="UniPathway" id="UPA00074">
    <property type="reaction ID" value="UER00126"/>
</dbReference>
<dbReference type="SUPFAM" id="SSF53328">
    <property type="entry name" value="Formyltransferase"/>
    <property type="match status" value="1"/>
</dbReference>
<comment type="pathway">
    <text evidence="1 4">Purine metabolism; IMP biosynthesis via de novo pathway; N(2)-formyl-N(1)-(5-phospho-D-ribosyl)glycinamide from N(1)-(5-phospho-D-ribosyl)glycinamide (10-formyl THF route): step 1/1.</text>
</comment>
<dbReference type="FunFam" id="3.40.50.170:FF:000007">
    <property type="entry name" value="Phosphoribosylglycinamide formyltransferase"/>
    <property type="match status" value="1"/>
</dbReference>
<dbReference type="InterPro" id="IPR036477">
    <property type="entry name" value="Formyl_transf_N_sf"/>
</dbReference>
<dbReference type="GO" id="GO:0004644">
    <property type="term" value="F:phosphoribosylglycinamide formyltransferase activity"/>
    <property type="evidence" value="ECO:0007669"/>
    <property type="project" value="UniProtKB-UniRule"/>
</dbReference>
<keyword evidence="3 4" id="KW-0658">Purine biosynthesis</keyword>
<accession>A0A7Z2VKN9</accession>
<dbReference type="CDD" id="cd08645">
    <property type="entry name" value="FMT_core_GART"/>
    <property type="match status" value="1"/>
</dbReference>
<feature type="binding site" evidence="4">
    <location>
        <begin position="28"/>
        <end position="30"/>
    </location>
    <ligand>
        <name>N(1)-(5-phospho-beta-D-ribosyl)glycinamide</name>
        <dbReference type="ChEBI" id="CHEBI:143788"/>
    </ligand>
</feature>
<dbReference type="AlphaFoldDB" id="A0A7Z2VKN9"/>
<organism evidence="6 7">
    <name type="scientific">Cohnella herbarum</name>
    <dbReference type="NCBI Taxonomy" id="2728023"/>
    <lineage>
        <taxon>Bacteria</taxon>
        <taxon>Bacillati</taxon>
        <taxon>Bacillota</taxon>
        <taxon>Bacilli</taxon>
        <taxon>Bacillales</taxon>
        <taxon>Paenibacillaceae</taxon>
        <taxon>Cohnella</taxon>
    </lineage>
</organism>
<dbReference type="KEGG" id="cheb:HH215_17280"/>
<feature type="binding site" evidence="4">
    <location>
        <position position="123"/>
    </location>
    <ligand>
        <name>(6R)-10-formyltetrahydrofolate</name>
        <dbReference type="ChEBI" id="CHEBI:195366"/>
    </ligand>
</feature>
<feature type="domain" description="Formyl transferase N-terminal" evidence="5">
    <location>
        <begin position="19"/>
        <end position="198"/>
    </location>
</feature>
<reference evidence="6 7" key="1">
    <citation type="submission" date="2020-04" db="EMBL/GenBank/DDBJ databases">
        <title>Genome sequencing of novel species.</title>
        <authorList>
            <person name="Heo J."/>
            <person name="Kim S.-J."/>
            <person name="Kim J.-S."/>
            <person name="Hong S.-B."/>
            <person name="Kwon S.-W."/>
        </authorList>
    </citation>
    <scope>NUCLEOTIDE SEQUENCE [LARGE SCALE GENOMIC DNA]</scope>
    <source>
        <strain evidence="6 7">MFER-1</strain>
    </source>
</reference>
<keyword evidence="2 4" id="KW-0808">Transferase</keyword>
<comment type="catalytic activity">
    <reaction evidence="4">
        <text>N(1)-(5-phospho-beta-D-ribosyl)glycinamide + (6R)-10-formyltetrahydrofolate = N(2)-formyl-N(1)-(5-phospho-beta-D-ribosyl)glycinamide + (6S)-5,6,7,8-tetrahydrofolate + H(+)</text>
        <dbReference type="Rhea" id="RHEA:15053"/>
        <dbReference type="ChEBI" id="CHEBI:15378"/>
        <dbReference type="ChEBI" id="CHEBI:57453"/>
        <dbReference type="ChEBI" id="CHEBI:143788"/>
        <dbReference type="ChEBI" id="CHEBI:147286"/>
        <dbReference type="ChEBI" id="CHEBI:195366"/>
        <dbReference type="EC" id="2.1.2.2"/>
    </reaction>
</comment>
<sequence length="217" mass="23482">MIASNGGEGKAIKPSAPIKIAVFASGSGSNFQALAEAVQAGKINAKIELVVCDKPSAYVLERARSFEVETYTFTPKSYPTREAYEEEIVANLQERGIDLIVMAGYMRLVTSVLVEPYYGRMINVHPALLPAFPGINGIGQALEYGAKITGATVHFVDGGTDTGPIIAQQAVEIRDQDTLETLGARIQQAEYELLPKVVGWIAEDRVRLNGRKVTINN</sequence>
<comment type="similarity">
    <text evidence="4">Belongs to the GART family.</text>
</comment>
<evidence type="ECO:0000256" key="1">
    <source>
        <dbReference type="ARBA" id="ARBA00005054"/>
    </source>
</evidence>
<dbReference type="NCBIfam" id="TIGR00639">
    <property type="entry name" value="PurN"/>
    <property type="match status" value="1"/>
</dbReference>
<feature type="binding site" evidence="4">
    <location>
        <position position="81"/>
    </location>
    <ligand>
        <name>(6R)-10-formyltetrahydrofolate</name>
        <dbReference type="ChEBI" id="CHEBI:195366"/>
    </ligand>
</feature>
<keyword evidence="7" id="KW-1185">Reference proteome</keyword>
<dbReference type="RefSeq" id="WP_169281046.1">
    <property type="nucleotide sequence ID" value="NZ_CP051680.1"/>
</dbReference>
<dbReference type="PANTHER" id="PTHR43369:SF2">
    <property type="entry name" value="PHOSPHORIBOSYLGLYCINAMIDE FORMYLTRANSFERASE"/>
    <property type="match status" value="1"/>
</dbReference>
<name>A0A7Z2VKN9_9BACL</name>
<evidence type="ECO:0000313" key="7">
    <source>
        <dbReference type="Proteomes" id="UP000502248"/>
    </source>
</evidence>
<proteinExistence type="inferred from homology"/>
<dbReference type="HAMAP" id="MF_01930">
    <property type="entry name" value="PurN"/>
    <property type="match status" value="1"/>
</dbReference>
<dbReference type="EMBL" id="CP051680">
    <property type="protein sequence ID" value="QJD84766.1"/>
    <property type="molecule type" value="Genomic_DNA"/>
</dbReference>
<evidence type="ECO:0000256" key="3">
    <source>
        <dbReference type="ARBA" id="ARBA00022755"/>
    </source>
</evidence>
<feature type="active site" description="Proton donor" evidence="4">
    <location>
        <position position="125"/>
    </location>
</feature>
<evidence type="ECO:0000313" key="6">
    <source>
        <dbReference type="EMBL" id="QJD84766.1"/>
    </source>
</evidence>
<dbReference type="Proteomes" id="UP000502248">
    <property type="component" value="Chromosome"/>
</dbReference>
<feature type="binding site" evidence="4">
    <location>
        <begin position="106"/>
        <end position="109"/>
    </location>
    <ligand>
        <name>(6R)-10-formyltetrahydrofolate</name>
        <dbReference type="ChEBI" id="CHEBI:195366"/>
    </ligand>
</feature>
<feature type="site" description="Raises pKa of active site His" evidence="4">
    <location>
        <position position="161"/>
    </location>
</feature>
<gene>
    <name evidence="4" type="primary">purN</name>
    <name evidence="6" type="ORF">HH215_17280</name>
</gene>
<dbReference type="GO" id="GO:0005829">
    <property type="term" value="C:cytosol"/>
    <property type="evidence" value="ECO:0007669"/>
    <property type="project" value="TreeGrafter"/>
</dbReference>
<dbReference type="InterPro" id="IPR002376">
    <property type="entry name" value="Formyl_transf_N"/>
</dbReference>
<dbReference type="EC" id="2.1.2.2" evidence="4"/>
<dbReference type="Gene3D" id="3.40.50.170">
    <property type="entry name" value="Formyl transferase, N-terminal domain"/>
    <property type="match status" value="1"/>
</dbReference>
<comment type="function">
    <text evidence="4">Catalyzes the transfer of a formyl group from 10-formyltetrahydrofolate to 5-phospho-ribosyl-glycinamide (GAR), producing 5-phospho-ribosyl-N-formylglycinamide (FGAR) and tetrahydrofolate.</text>
</comment>
<dbReference type="PANTHER" id="PTHR43369">
    <property type="entry name" value="PHOSPHORIBOSYLGLYCINAMIDE FORMYLTRANSFERASE"/>
    <property type="match status" value="1"/>
</dbReference>
<dbReference type="Pfam" id="PF00551">
    <property type="entry name" value="Formyl_trans_N"/>
    <property type="match status" value="1"/>
</dbReference>
<dbReference type="InterPro" id="IPR004607">
    <property type="entry name" value="GART"/>
</dbReference>
<evidence type="ECO:0000256" key="2">
    <source>
        <dbReference type="ARBA" id="ARBA00022679"/>
    </source>
</evidence>